<dbReference type="SUPFAM" id="SSF55729">
    <property type="entry name" value="Acyl-CoA N-acyltransferases (Nat)"/>
    <property type="match status" value="1"/>
</dbReference>
<reference evidence="2" key="1">
    <citation type="submission" date="2021-08" db="EMBL/GenBank/DDBJ databases">
        <title>Sphingopyxis panaciterrulae sp. nov., isolated from the surface water of the Yellow Sea.</title>
        <authorList>
            <person name="Gao Z."/>
            <person name="Zhang D."/>
            <person name="Zhang A."/>
        </authorList>
    </citation>
    <scope>NUCLEOTIDE SEQUENCE</scope>
    <source>
        <strain evidence="2">XHP0097</strain>
    </source>
</reference>
<organism evidence="2 3">
    <name type="scientific">Sphingopyxis jiangsuensis</name>
    <dbReference type="NCBI Taxonomy" id="2871171"/>
    <lineage>
        <taxon>Bacteria</taxon>
        <taxon>Pseudomonadati</taxon>
        <taxon>Pseudomonadota</taxon>
        <taxon>Alphaproteobacteria</taxon>
        <taxon>Sphingomonadales</taxon>
        <taxon>Sphingomonadaceae</taxon>
        <taxon>Sphingopyxis</taxon>
    </lineage>
</organism>
<proteinExistence type="predicted"/>
<dbReference type="Proteomes" id="UP001166571">
    <property type="component" value="Unassembled WGS sequence"/>
</dbReference>
<name>A0ABS7MHJ5_9SPHN</name>
<evidence type="ECO:0000313" key="2">
    <source>
        <dbReference type="EMBL" id="MBY4638179.1"/>
    </source>
</evidence>
<dbReference type="InterPro" id="IPR016181">
    <property type="entry name" value="Acyl_CoA_acyltransferase"/>
</dbReference>
<accession>A0ABS7MHJ5</accession>
<dbReference type="RefSeq" id="WP_222137184.1">
    <property type="nucleotide sequence ID" value="NZ_JAILXK010000002.1"/>
</dbReference>
<feature type="domain" description="N-acetyltransferase" evidence="1">
    <location>
        <begin position="1"/>
        <end position="160"/>
    </location>
</feature>
<dbReference type="PROSITE" id="PS51186">
    <property type="entry name" value="GNAT"/>
    <property type="match status" value="1"/>
</dbReference>
<dbReference type="EMBL" id="JAILXK010000002">
    <property type="protein sequence ID" value="MBY4638179.1"/>
    <property type="molecule type" value="Genomic_DNA"/>
</dbReference>
<protein>
    <submittedName>
        <fullName evidence="2">GNAT family N-acetyltransferase</fullName>
    </submittedName>
</protein>
<keyword evidence="3" id="KW-1185">Reference proteome</keyword>
<dbReference type="InterPro" id="IPR052742">
    <property type="entry name" value="Mito_N-acetyltransferase"/>
</dbReference>
<dbReference type="PANTHER" id="PTHR43138">
    <property type="entry name" value="ACETYLTRANSFERASE, GNAT FAMILY"/>
    <property type="match status" value="1"/>
</dbReference>
<dbReference type="InterPro" id="IPR000182">
    <property type="entry name" value="GNAT_dom"/>
</dbReference>
<dbReference type="Pfam" id="PF00583">
    <property type="entry name" value="Acetyltransf_1"/>
    <property type="match status" value="1"/>
</dbReference>
<gene>
    <name evidence="2" type="ORF">K5P26_13615</name>
</gene>
<evidence type="ECO:0000259" key="1">
    <source>
        <dbReference type="PROSITE" id="PS51186"/>
    </source>
</evidence>
<sequence length="160" mass="17033">MQIRSATPADAAAIWAIIGPTIRAGETYTLDRDMSEAEALAYWFGAGKAVFVAEADGAILGTYYLRANQAGGGAHVANAGYVTGAQASGRGVARAMCLHSLEQAKMRGFQAMQFNFVVSSNVRAVGLWESMGFEIVGRLPAAFEHPVEGRVDALVMYRTL</sequence>
<dbReference type="Gene3D" id="3.40.630.30">
    <property type="match status" value="1"/>
</dbReference>
<dbReference type="PANTHER" id="PTHR43138:SF1">
    <property type="entry name" value="N-ACETYLTRANSFERASE ACA1"/>
    <property type="match status" value="1"/>
</dbReference>
<comment type="caution">
    <text evidence="2">The sequence shown here is derived from an EMBL/GenBank/DDBJ whole genome shotgun (WGS) entry which is preliminary data.</text>
</comment>
<evidence type="ECO:0000313" key="3">
    <source>
        <dbReference type="Proteomes" id="UP001166571"/>
    </source>
</evidence>